<sequence length="185" mass="20200">MQTAARQAFCSLLVLLISIWALHPFAAAMRDIPAKVEAFISKLPATLPAAQFNDSKRLPPQQGGEAFTSSLPPKPGLPENLLPFSPLLGDGREPSSFLRQRTTTCPFSPLLGDGREPSSFLQQRTATRPFSPLLGDGENPLPSSRREPLLVLFHHSLVMAENPQALTGVFTQDSRDDGQREKEEG</sequence>
<evidence type="ECO:0000313" key="4">
    <source>
        <dbReference type="Proteomes" id="UP001552299"/>
    </source>
</evidence>
<gene>
    <name evidence="3" type="ORF">M5K25_009321</name>
</gene>
<organism evidence="3 4">
    <name type="scientific">Dendrobium thyrsiflorum</name>
    <name type="common">Pinecone-like raceme dendrobium</name>
    <name type="synonym">Orchid</name>
    <dbReference type="NCBI Taxonomy" id="117978"/>
    <lineage>
        <taxon>Eukaryota</taxon>
        <taxon>Viridiplantae</taxon>
        <taxon>Streptophyta</taxon>
        <taxon>Embryophyta</taxon>
        <taxon>Tracheophyta</taxon>
        <taxon>Spermatophyta</taxon>
        <taxon>Magnoliopsida</taxon>
        <taxon>Liliopsida</taxon>
        <taxon>Asparagales</taxon>
        <taxon>Orchidaceae</taxon>
        <taxon>Epidendroideae</taxon>
        <taxon>Malaxideae</taxon>
        <taxon>Dendrobiinae</taxon>
        <taxon>Dendrobium</taxon>
    </lineage>
</organism>
<protein>
    <recommendedName>
        <fullName evidence="5">Transmembrane protein</fullName>
    </recommendedName>
</protein>
<evidence type="ECO:0000256" key="2">
    <source>
        <dbReference type="SAM" id="SignalP"/>
    </source>
</evidence>
<evidence type="ECO:0000313" key="3">
    <source>
        <dbReference type="EMBL" id="KAL0920201.1"/>
    </source>
</evidence>
<dbReference type="AlphaFoldDB" id="A0ABD0VC32"/>
<feature type="signal peptide" evidence="2">
    <location>
        <begin position="1"/>
        <end position="28"/>
    </location>
</feature>
<feature type="chain" id="PRO_5044835366" description="Transmembrane protein" evidence="2">
    <location>
        <begin position="29"/>
        <end position="185"/>
    </location>
</feature>
<dbReference type="EMBL" id="JANQDX010000008">
    <property type="protein sequence ID" value="KAL0920201.1"/>
    <property type="molecule type" value="Genomic_DNA"/>
</dbReference>
<keyword evidence="4" id="KW-1185">Reference proteome</keyword>
<evidence type="ECO:0008006" key="5">
    <source>
        <dbReference type="Google" id="ProtNLM"/>
    </source>
</evidence>
<keyword evidence="2" id="KW-0732">Signal</keyword>
<dbReference type="Proteomes" id="UP001552299">
    <property type="component" value="Unassembled WGS sequence"/>
</dbReference>
<evidence type="ECO:0000256" key="1">
    <source>
        <dbReference type="SAM" id="MobiDB-lite"/>
    </source>
</evidence>
<name>A0ABD0VC32_DENTH</name>
<reference evidence="3 4" key="1">
    <citation type="journal article" date="2024" name="Plant Biotechnol. J.">
        <title>Dendrobium thyrsiflorum genome and its molecular insights into genes involved in important horticultural traits.</title>
        <authorList>
            <person name="Chen B."/>
            <person name="Wang J.Y."/>
            <person name="Zheng P.J."/>
            <person name="Li K.L."/>
            <person name="Liang Y.M."/>
            <person name="Chen X.F."/>
            <person name="Zhang C."/>
            <person name="Zhao X."/>
            <person name="He X."/>
            <person name="Zhang G.Q."/>
            <person name="Liu Z.J."/>
            <person name="Xu Q."/>
        </authorList>
    </citation>
    <scope>NUCLEOTIDE SEQUENCE [LARGE SCALE GENOMIC DNA]</scope>
    <source>
        <strain evidence="3">GZMU011</strain>
    </source>
</reference>
<feature type="region of interest" description="Disordered" evidence="1">
    <location>
        <begin position="53"/>
        <end position="76"/>
    </location>
</feature>
<proteinExistence type="predicted"/>
<accession>A0ABD0VC32</accession>
<comment type="caution">
    <text evidence="3">The sequence shown here is derived from an EMBL/GenBank/DDBJ whole genome shotgun (WGS) entry which is preliminary data.</text>
</comment>